<reference evidence="2" key="1">
    <citation type="submission" date="2020-06" db="EMBL/GenBank/DDBJ databases">
        <title>Draft genome sequences of strains closely related to Aspergillus parafelis and Aspergillus hiratsukae.</title>
        <authorList>
            <person name="Dos Santos R.A.C."/>
            <person name="Rivero-Menendez O."/>
            <person name="Steenwyk J.L."/>
            <person name="Mead M.E."/>
            <person name="Goldman G.H."/>
            <person name="Alastruey-Izquierdo A."/>
            <person name="Rokas A."/>
        </authorList>
    </citation>
    <scope>NUCLEOTIDE SEQUENCE</scope>
    <source>
        <strain evidence="2">CNM-CM5793</strain>
    </source>
</reference>
<sequence length="128" mass="14481">MNHTLLLSPDIHLRPSHASLLPISSVSIQRPLLPRFNQKLIIFELHAIGAIKSKLVVHLQPSRPRSSEHYAWHRGQAQLPKNIRSHRRPAPSRDMLLAPPSPSRFKVLSTVYRFDNNDNLPVRTGPAG</sequence>
<evidence type="ECO:0000313" key="2">
    <source>
        <dbReference type="EMBL" id="KAF7116259.1"/>
    </source>
</evidence>
<feature type="region of interest" description="Disordered" evidence="1">
    <location>
        <begin position="67"/>
        <end position="101"/>
    </location>
</feature>
<keyword evidence="3" id="KW-1185">Reference proteome</keyword>
<name>A0A8H6P4A7_9EURO</name>
<protein>
    <submittedName>
        <fullName evidence="2">Uncharacterized protein</fullName>
    </submittedName>
</protein>
<accession>A0A8H6P4A7</accession>
<evidence type="ECO:0000313" key="3">
    <source>
        <dbReference type="Proteomes" id="UP000630445"/>
    </source>
</evidence>
<comment type="caution">
    <text evidence="2">The sequence shown here is derived from an EMBL/GenBank/DDBJ whole genome shotgun (WGS) entry which is preliminary data.</text>
</comment>
<gene>
    <name evidence="2" type="ORF">CNMCM5793_004335</name>
</gene>
<dbReference type="OrthoDB" id="4505292at2759"/>
<dbReference type="EMBL" id="JACBAD010002105">
    <property type="protein sequence ID" value="KAF7116259.1"/>
    <property type="molecule type" value="Genomic_DNA"/>
</dbReference>
<dbReference type="AlphaFoldDB" id="A0A8H6P4A7"/>
<dbReference type="Proteomes" id="UP000630445">
    <property type="component" value="Unassembled WGS sequence"/>
</dbReference>
<organism evidence="2 3">
    <name type="scientific">Aspergillus hiratsukae</name>
    <dbReference type="NCBI Taxonomy" id="1194566"/>
    <lineage>
        <taxon>Eukaryota</taxon>
        <taxon>Fungi</taxon>
        <taxon>Dikarya</taxon>
        <taxon>Ascomycota</taxon>
        <taxon>Pezizomycotina</taxon>
        <taxon>Eurotiomycetes</taxon>
        <taxon>Eurotiomycetidae</taxon>
        <taxon>Eurotiales</taxon>
        <taxon>Aspergillaceae</taxon>
        <taxon>Aspergillus</taxon>
        <taxon>Aspergillus subgen. Fumigati</taxon>
    </lineage>
</organism>
<evidence type="ECO:0000256" key="1">
    <source>
        <dbReference type="SAM" id="MobiDB-lite"/>
    </source>
</evidence>
<proteinExistence type="predicted"/>